<dbReference type="RefSeq" id="XP_001470666.2">
    <property type="nucleotide sequence ID" value="XM_001470616.2"/>
</dbReference>
<gene>
    <name evidence="1" type="ORF">TTHERM_00530689</name>
</gene>
<dbReference type="AlphaFoldDB" id="X1W3V7"/>
<name>X1W3V7_TETTS</name>
<evidence type="ECO:0000313" key="1">
    <source>
        <dbReference type="EMBL" id="EDK31228.2"/>
    </source>
</evidence>
<dbReference type="Proteomes" id="UP000009168">
    <property type="component" value="Unassembled WGS sequence"/>
</dbReference>
<dbReference type="KEGG" id="tet:TTHERM_00530689"/>
<sequence>MKILNVIKNLLYQKKISIRPYYLRIRYYESTIQLVYFSKECIFAGFLCRLMGSISLNLLLSFIICSSIPSSTFKSNLFHNFAYLAWRIGFLDYCTYNFKINQFDVSINKIYLIHHSQRRLRTFEYWKCLQSYEKHNQSVLLNRYNHLQRMRQFHLFAQRSTQHKPQKVVFLPCQESQFDQYLLLIRLIEKQRSKSHYFIHYGKILLCKHQTLHIFLELEFTLFKVLLIYQNQILLSDQAQQSQSQKLRLKGRDFY</sequence>
<accession>X1W3V7</accession>
<keyword evidence="2" id="KW-1185">Reference proteome</keyword>
<evidence type="ECO:0000313" key="2">
    <source>
        <dbReference type="Proteomes" id="UP000009168"/>
    </source>
</evidence>
<organism evidence="1 2">
    <name type="scientific">Tetrahymena thermophila (strain SB210)</name>
    <dbReference type="NCBI Taxonomy" id="312017"/>
    <lineage>
        <taxon>Eukaryota</taxon>
        <taxon>Sar</taxon>
        <taxon>Alveolata</taxon>
        <taxon>Ciliophora</taxon>
        <taxon>Intramacronucleata</taxon>
        <taxon>Oligohymenophorea</taxon>
        <taxon>Hymenostomatida</taxon>
        <taxon>Tetrahymenina</taxon>
        <taxon>Tetrahymenidae</taxon>
        <taxon>Tetrahymena</taxon>
    </lineage>
</organism>
<dbReference type="EMBL" id="GG662522">
    <property type="protein sequence ID" value="EDK31228.2"/>
    <property type="molecule type" value="Genomic_DNA"/>
</dbReference>
<dbReference type="GeneID" id="24442768"/>
<proteinExistence type="predicted"/>
<protein>
    <submittedName>
        <fullName evidence="1">Uncharacterized protein</fullName>
    </submittedName>
</protein>
<reference evidence="2" key="1">
    <citation type="journal article" date="2006" name="PLoS Biol.">
        <title>Macronuclear genome sequence of the ciliate Tetrahymena thermophila, a model eukaryote.</title>
        <authorList>
            <person name="Eisen J.A."/>
            <person name="Coyne R.S."/>
            <person name="Wu M."/>
            <person name="Wu D."/>
            <person name="Thiagarajan M."/>
            <person name="Wortman J.R."/>
            <person name="Badger J.H."/>
            <person name="Ren Q."/>
            <person name="Amedeo P."/>
            <person name="Jones K.M."/>
            <person name="Tallon L.J."/>
            <person name="Delcher A.L."/>
            <person name="Salzberg S.L."/>
            <person name="Silva J.C."/>
            <person name="Haas B.J."/>
            <person name="Majoros W.H."/>
            <person name="Farzad M."/>
            <person name="Carlton J.M."/>
            <person name="Smith R.K. Jr."/>
            <person name="Garg J."/>
            <person name="Pearlman R.E."/>
            <person name="Karrer K.M."/>
            <person name="Sun L."/>
            <person name="Manning G."/>
            <person name="Elde N.C."/>
            <person name="Turkewitz A.P."/>
            <person name="Asai D.J."/>
            <person name="Wilkes D.E."/>
            <person name="Wang Y."/>
            <person name="Cai H."/>
            <person name="Collins K."/>
            <person name="Stewart B.A."/>
            <person name="Lee S.R."/>
            <person name="Wilamowska K."/>
            <person name="Weinberg Z."/>
            <person name="Ruzzo W.L."/>
            <person name="Wloga D."/>
            <person name="Gaertig J."/>
            <person name="Frankel J."/>
            <person name="Tsao C.-C."/>
            <person name="Gorovsky M.A."/>
            <person name="Keeling P.J."/>
            <person name="Waller R.F."/>
            <person name="Patron N.J."/>
            <person name="Cherry J.M."/>
            <person name="Stover N.A."/>
            <person name="Krieger C.J."/>
            <person name="del Toro C."/>
            <person name="Ryder H.F."/>
            <person name="Williamson S.C."/>
            <person name="Barbeau R.A."/>
            <person name="Hamilton E.P."/>
            <person name="Orias E."/>
        </authorList>
    </citation>
    <scope>NUCLEOTIDE SEQUENCE [LARGE SCALE GENOMIC DNA]</scope>
    <source>
        <strain evidence="2">SB210</strain>
    </source>
</reference>
<dbReference type="InParanoid" id="X1W3V7"/>